<reference evidence="2 3" key="1">
    <citation type="submission" date="2016-07" db="EMBL/GenBank/DDBJ databases">
        <title>Pervasive Adenine N6-methylation of Active Genes in Fungi.</title>
        <authorList>
            <consortium name="DOE Joint Genome Institute"/>
            <person name="Mondo S.J."/>
            <person name="Dannebaum R.O."/>
            <person name="Kuo R.C."/>
            <person name="Labutti K."/>
            <person name="Haridas S."/>
            <person name="Kuo A."/>
            <person name="Salamov A."/>
            <person name="Ahrendt S.R."/>
            <person name="Lipzen A."/>
            <person name="Sullivan W."/>
            <person name="Andreopoulos W.B."/>
            <person name="Clum A."/>
            <person name="Lindquist E."/>
            <person name="Daum C."/>
            <person name="Ramamoorthy G.K."/>
            <person name="Gryganskyi A."/>
            <person name="Culley D."/>
            <person name="Magnuson J.K."/>
            <person name="James T.Y."/>
            <person name="O'Malley M.A."/>
            <person name="Stajich J.E."/>
            <person name="Spatafora J.W."/>
            <person name="Visel A."/>
            <person name="Grigoriev I.V."/>
        </authorList>
    </citation>
    <scope>NUCLEOTIDE SEQUENCE [LARGE SCALE GENOMIC DNA]</scope>
    <source>
        <strain evidence="2 3">CBS 115471</strain>
    </source>
</reference>
<gene>
    <name evidence="2" type="ORF">BCR34DRAFT_601131</name>
</gene>
<keyword evidence="1" id="KW-0812">Transmembrane</keyword>
<feature type="transmembrane region" description="Helical" evidence="1">
    <location>
        <begin position="64"/>
        <end position="85"/>
    </location>
</feature>
<dbReference type="EMBL" id="MCFA01000058">
    <property type="protein sequence ID" value="ORY11684.1"/>
    <property type="molecule type" value="Genomic_DNA"/>
</dbReference>
<dbReference type="Proteomes" id="UP000193144">
    <property type="component" value="Unassembled WGS sequence"/>
</dbReference>
<keyword evidence="3" id="KW-1185">Reference proteome</keyword>
<evidence type="ECO:0000313" key="3">
    <source>
        <dbReference type="Proteomes" id="UP000193144"/>
    </source>
</evidence>
<comment type="caution">
    <text evidence="2">The sequence shown here is derived from an EMBL/GenBank/DDBJ whole genome shotgun (WGS) entry which is preliminary data.</text>
</comment>
<name>A0A1Y1ZNA4_9PLEO</name>
<proteinExistence type="predicted"/>
<keyword evidence="1" id="KW-1133">Transmembrane helix</keyword>
<accession>A0A1Y1ZNA4</accession>
<dbReference type="AlphaFoldDB" id="A0A1Y1ZNA4"/>
<organism evidence="2 3">
    <name type="scientific">Clohesyomyces aquaticus</name>
    <dbReference type="NCBI Taxonomy" id="1231657"/>
    <lineage>
        <taxon>Eukaryota</taxon>
        <taxon>Fungi</taxon>
        <taxon>Dikarya</taxon>
        <taxon>Ascomycota</taxon>
        <taxon>Pezizomycotina</taxon>
        <taxon>Dothideomycetes</taxon>
        <taxon>Pleosporomycetidae</taxon>
        <taxon>Pleosporales</taxon>
        <taxon>Lindgomycetaceae</taxon>
        <taxon>Clohesyomyces</taxon>
    </lineage>
</organism>
<sequence length="96" mass="10766">MSYLQTDIKTVVAYILGNDQEFDFRSMPLYMPSEDWTEEEEAALVAYPSSWNYMTLPASLLPSLLYSSSISISIAISISIIAILISQRDQFTNATS</sequence>
<evidence type="ECO:0000256" key="1">
    <source>
        <dbReference type="SAM" id="Phobius"/>
    </source>
</evidence>
<protein>
    <submittedName>
        <fullName evidence="2">Uncharacterized protein</fullName>
    </submittedName>
</protein>
<evidence type="ECO:0000313" key="2">
    <source>
        <dbReference type="EMBL" id="ORY11684.1"/>
    </source>
</evidence>
<keyword evidence="1" id="KW-0472">Membrane</keyword>